<feature type="transmembrane region" description="Helical" evidence="14">
    <location>
        <begin position="169"/>
        <end position="193"/>
    </location>
</feature>
<comment type="similarity">
    <text evidence="13">Belongs to the G-protein coupled receptor 1 family.</text>
</comment>
<keyword evidence="10" id="KW-0325">Glycoprotein</keyword>
<evidence type="ECO:0000256" key="1">
    <source>
        <dbReference type="ARBA" id="ARBA00004651"/>
    </source>
</evidence>
<dbReference type="PANTHER" id="PTHR22750">
    <property type="entry name" value="G-PROTEIN COUPLED RECEPTOR"/>
    <property type="match status" value="1"/>
</dbReference>
<dbReference type="PROSITE" id="PS50262">
    <property type="entry name" value="G_PROTEIN_RECEP_F1_2"/>
    <property type="match status" value="1"/>
</dbReference>
<evidence type="ECO:0000256" key="11">
    <source>
        <dbReference type="ARBA" id="ARBA00023224"/>
    </source>
</evidence>
<feature type="domain" description="G-protein coupled receptors family 1 profile" evidence="15">
    <location>
        <begin position="75"/>
        <end position="315"/>
    </location>
</feature>
<keyword evidence="7 14" id="KW-0472">Membrane</keyword>
<gene>
    <name evidence="16" type="primary">GPR6</name>
</gene>
<sequence>MSFSKLCLNVLHAVPVTERSFYFHILISSYRTYTVPDWGWWGGTFCLLSSRPPAPAALNPWDVMLCVSGTAIACENALVVAIICYSPALRTPMFVLVGSLATADLLAGLGLILNFVFQYVIRSETVSLLTVGFLVASFAASVSSLLAITVDRYLSLYNALTYYSERTVLCIHTMLAGAWGVSLCLGLLPVLGWNCLHDRAACSVVRPLTKSNVTLLSASFFLIFLIMLHLYIEICKIVCRHAHQIALQQHFLTASHYVATKKGVSTLAIILGTFGASWLPFAIYCVVGDPDYPSVYTYATLLPATYNSMINPIIYAYRNQEIQRSMWVLFCGCFQAKVSFRSRSPSDV</sequence>
<feature type="transmembrane region" description="Helical" evidence="14">
    <location>
        <begin position="295"/>
        <end position="317"/>
    </location>
</feature>
<dbReference type="PROSITE" id="PS00237">
    <property type="entry name" value="G_PROTEIN_RECEP_F1_1"/>
    <property type="match status" value="1"/>
</dbReference>
<keyword evidence="8" id="KW-0564">Palmitate</keyword>
<dbReference type="Pfam" id="PF00001">
    <property type="entry name" value="7tm_1"/>
    <property type="match status" value="1"/>
</dbReference>
<feature type="transmembrane region" description="Helical" evidence="14">
    <location>
        <begin position="264"/>
        <end position="283"/>
    </location>
</feature>
<evidence type="ECO:0000259" key="15">
    <source>
        <dbReference type="PROSITE" id="PS50262"/>
    </source>
</evidence>
<keyword evidence="17" id="KW-1185">Reference proteome</keyword>
<evidence type="ECO:0000256" key="6">
    <source>
        <dbReference type="ARBA" id="ARBA00023040"/>
    </source>
</evidence>
<evidence type="ECO:0000256" key="4">
    <source>
        <dbReference type="ARBA" id="ARBA00022692"/>
    </source>
</evidence>
<comment type="subcellular location">
    <subcellularLocation>
        <location evidence="1">Cell membrane</location>
        <topology evidence="1">Multi-pass membrane protein</topology>
    </subcellularLocation>
</comment>
<proteinExistence type="inferred from homology"/>
<dbReference type="Ensembl" id="ENSACUT00000003918.1">
    <property type="protein sequence ID" value="ENSACUP00000003683.1"/>
    <property type="gene ID" value="ENSACUG00000002513.1"/>
</dbReference>
<organism evidence="16 17">
    <name type="scientific">Athene cunicularia</name>
    <name type="common">Burrowing owl</name>
    <name type="synonym">Speotyto cunicularia</name>
    <dbReference type="NCBI Taxonomy" id="194338"/>
    <lineage>
        <taxon>Eukaryota</taxon>
        <taxon>Metazoa</taxon>
        <taxon>Chordata</taxon>
        <taxon>Craniata</taxon>
        <taxon>Vertebrata</taxon>
        <taxon>Euteleostomi</taxon>
        <taxon>Archelosauria</taxon>
        <taxon>Archosauria</taxon>
        <taxon>Dinosauria</taxon>
        <taxon>Saurischia</taxon>
        <taxon>Theropoda</taxon>
        <taxon>Coelurosauria</taxon>
        <taxon>Aves</taxon>
        <taxon>Neognathae</taxon>
        <taxon>Neoaves</taxon>
        <taxon>Telluraves</taxon>
        <taxon>Strigiformes</taxon>
        <taxon>Strigidae</taxon>
        <taxon>Athene</taxon>
    </lineage>
</organism>
<keyword evidence="3" id="KW-0597">Phosphoprotein</keyword>
<dbReference type="OMA" id="YCVVGDP"/>
<feature type="transmembrane region" description="Helical" evidence="14">
    <location>
        <begin position="93"/>
        <end position="121"/>
    </location>
</feature>
<evidence type="ECO:0000256" key="9">
    <source>
        <dbReference type="ARBA" id="ARBA00023170"/>
    </source>
</evidence>
<dbReference type="AlphaFoldDB" id="A0A663LVZ6"/>
<evidence type="ECO:0000256" key="14">
    <source>
        <dbReference type="SAM" id="Phobius"/>
    </source>
</evidence>
<keyword evidence="9 13" id="KW-0675">Receptor</keyword>
<feature type="transmembrane region" description="Helical" evidence="14">
    <location>
        <begin position="127"/>
        <end position="148"/>
    </location>
</feature>
<evidence type="ECO:0000256" key="13">
    <source>
        <dbReference type="RuleBase" id="RU000688"/>
    </source>
</evidence>
<feature type="transmembrane region" description="Helical" evidence="14">
    <location>
        <begin position="213"/>
        <end position="232"/>
    </location>
</feature>
<dbReference type="GO" id="GO:0004930">
    <property type="term" value="F:G protein-coupled receptor activity"/>
    <property type="evidence" value="ECO:0007669"/>
    <property type="project" value="UniProtKB-KW"/>
</dbReference>
<reference evidence="16" key="2">
    <citation type="submission" date="2025-09" db="UniProtKB">
        <authorList>
            <consortium name="Ensembl"/>
        </authorList>
    </citation>
    <scope>IDENTIFICATION</scope>
</reference>
<dbReference type="Gene3D" id="1.20.1070.10">
    <property type="entry name" value="Rhodopsin 7-helix transmembrane proteins"/>
    <property type="match status" value="1"/>
</dbReference>
<dbReference type="InterPro" id="IPR017452">
    <property type="entry name" value="GPCR_Rhodpsn_7TM"/>
</dbReference>
<evidence type="ECO:0000313" key="16">
    <source>
        <dbReference type="Ensembl" id="ENSACUP00000003683.1"/>
    </source>
</evidence>
<accession>A0A663LVZ6</accession>
<evidence type="ECO:0000313" key="17">
    <source>
        <dbReference type="Proteomes" id="UP000472269"/>
    </source>
</evidence>
<keyword evidence="4 13" id="KW-0812">Transmembrane</keyword>
<evidence type="ECO:0000256" key="7">
    <source>
        <dbReference type="ARBA" id="ARBA00023136"/>
    </source>
</evidence>
<dbReference type="InterPro" id="IPR000723">
    <property type="entry name" value="GPR_3/6/12_orphan"/>
</dbReference>
<evidence type="ECO:0000256" key="12">
    <source>
        <dbReference type="ARBA" id="ARBA00023288"/>
    </source>
</evidence>
<evidence type="ECO:0000256" key="8">
    <source>
        <dbReference type="ARBA" id="ARBA00023139"/>
    </source>
</evidence>
<evidence type="ECO:0000256" key="10">
    <source>
        <dbReference type="ARBA" id="ARBA00023180"/>
    </source>
</evidence>
<feature type="transmembrane region" description="Helical" evidence="14">
    <location>
        <begin position="61"/>
        <end position="86"/>
    </location>
</feature>
<dbReference type="PRINTS" id="PR00644">
    <property type="entry name" value="GPRORPHANR"/>
</dbReference>
<protein>
    <submittedName>
        <fullName evidence="16">G protein-coupled receptor 6</fullName>
    </submittedName>
</protein>
<keyword evidence="12" id="KW-0449">Lipoprotein</keyword>
<dbReference type="Proteomes" id="UP000472269">
    <property type="component" value="Unplaced"/>
</dbReference>
<evidence type="ECO:0000256" key="2">
    <source>
        <dbReference type="ARBA" id="ARBA00022475"/>
    </source>
</evidence>
<name>A0A663LVZ6_ATHCN</name>
<dbReference type="CDD" id="cd15962">
    <property type="entry name" value="7tmA_GPR6"/>
    <property type="match status" value="1"/>
</dbReference>
<reference evidence="16" key="1">
    <citation type="submission" date="2025-08" db="UniProtKB">
        <authorList>
            <consortium name="Ensembl"/>
        </authorList>
    </citation>
    <scope>IDENTIFICATION</scope>
</reference>
<keyword evidence="11 13" id="KW-0807">Transducer</keyword>
<evidence type="ECO:0000256" key="3">
    <source>
        <dbReference type="ARBA" id="ARBA00022553"/>
    </source>
</evidence>
<keyword evidence="6 13" id="KW-0297">G-protein coupled receptor</keyword>
<keyword evidence="2" id="KW-1003">Cell membrane</keyword>
<evidence type="ECO:0000256" key="5">
    <source>
        <dbReference type="ARBA" id="ARBA00022989"/>
    </source>
</evidence>
<dbReference type="SUPFAM" id="SSF81321">
    <property type="entry name" value="Family A G protein-coupled receptor-like"/>
    <property type="match status" value="1"/>
</dbReference>
<dbReference type="InterPro" id="IPR000276">
    <property type="entry name" value="GPCR_Rhodpsn"/>
</dbReference>
<dbReference type="PRINTS" id="PR00237">
    <property type="entry name" value="GPCRRHODOPSN"/>
</dbReference>
<dbReference type="GO" id="GO:0005886">
    <property type="term" value="C:plasma membrane"/>
    <property type="evidence" value="ECO:0007669"/>
    <property type="project" value="UniProtKB-SubCell"/>
</dbReference>
<keyword evidence="5 14" id="KW-1133">Transmembrane helix</keyword>